<evidence type="ECO:0000256" key="3">
    <source>
        <dbReference type="ARBA" id="ARBA00023285"/>
    </source>
</evidence>
<keyword evidence="3" id="KW-0170">Cobalt</keyword>
<dbReference type="GO" id="GO:0031419">
    <property type="term" value="F:cobalamin binding"/>
    <property type="evidence" value="ECO:0007669"/>
    <property type="project" value="InterPro"/>
</dbReference>
<dbReference type="GO" id="GO:0046653">
    <property type="term" value="P:tetrahydrofolate metabolic process"/>
    <property type="evidence" value="ECO:0007669"/>
    <property type="project" value="TreeGrafter"/>
</dbReference>
<dbReference type="OrthoDB" id="9783599at2"/>
<dbReference type="FunFam" id="3.40.50.280:FF:000003">
    <property type="entry name" value="Dimethylamine methyltransferase corrinoid protein"/>
    <property type="match status" value="1"/>
</dbReference>
<dbReference type="STRING" id="626937.HMPREF3293_02153"/>
<evidence type="ECO:0000256" key="1">
    <source>
        <dbReference type="ARBA" id="ARBA00010854"/>
    </source>
</evidence>
<dbReference type="PANTHER" id="PTHR45833">
    <property type="entry name" value="METHIONINE SYNTHASE"/>
    <property type="match status" value="1"/>
</dbReference>
<keyword evidence="2" id="KW-0479">Metal-binding</keyword>
<dbReference type="SUPFAM" id="SSF47644">
    <property type="entry name" value="Methionine synthase domain"/>
    <property type="match status" value="1"/>
</dbReference>
<evidence type="ECO:0000313" key="6">
    <source>
        <dbReference type="EMBL" id="KXK64906.1"/>
    </source>
</evidence>
<proteinExistence type="inferred from homology"/>
<dbReference type="Pfam" id="PF02607">
    <property type="entry name" value="B12-binding_2"/>
    <property type="match status" value="1"/>
</dbReference>
<evidence type="ECO:0000259" key="5">
    <source>
        <dbReference type="PROSITE" id="PS51337"/>
    </source>
</evidence>
<dbReference type="InterPro" id="IPR036594">
    <property type="entry name" value="Meth_synthase_dom"/>
</dbReference>
<dbReference type="GO" id="GO:0005829">
    <property type="term" value="C:cytosol"/>
    <property type="evidence" value="ECO:0007669"/>
    <property type="project" value="TreeGrafter"/>
</dbReference>
<dbReference type="Gene3D" id="1.10.1240.10">
    <property type="entry name" value="Methionine synthase domain"/>
    <property type="match status" value="1"/>
</dbReference>
<dbReference type="InterPro" id="IPR050554">
    <property type="entry name" value="Met_Synthase/Corrinoid"/>
</dbReference>
<name>A0A136Q305_9FIRM</name>
<dbReference type="GO" id="GO:0008705">
    <property type="term" value="F:methionine synthase activity"/>
    <property type="evidence" value="ECO:0007669"/>
    <property type="project" value="TreeGrafter"/>
</dbReference>
<dbReference type="AlphaFoldDB" id="A0A136Q305"/>
<dbReference type="PROSITE" id="PS51332">
    <property type="entry name" value="B12_BINDING"/>
    <property type="match status" value="1"/>
</dbReference>
<reference evidence="6 7" key="1">
    <citation type="submission" date="2016-02" db="EMBL/GenBank/DDBJ databases">
        <authorList>
            <person name="Wen L."/>
            <person name="He K."/>
            <person name="Yang H."/>
        </authorList>
    </citation>
    <scope>NUCLEOTIDE SEQUENCE [LARGE SCALE GENOMIC DNA]</scope>
    <source>
        <strain evidence="6 7">DSM 22607</strain>
    </source>
</reference>
<gene>
    <name evidence="6" type="ORF">HMPREF3293_02153</name>
</gene>
<dbReference type="GO" id="GO:0046872">
    <property type="term" value="F:metal ion binding"/>
    <property type="evidence" value="ECO:0007669"/>
    <property type="project" value="UniProtKB-KW"/>
</dbReference>
<dbReference type="PROSITE" id="PS51337">
    <property type="entry name" value="B12_BINDING_NTER"/>
    <property type="match status" value="1"/>
</dbReference>
<dbReference type="CDD" id="cd02070">
    <property type="entry name" value="corrinoid_protein_B12-BD"/>
    <property type="match status" value="1"/>
</dbReference>
<evidence type="ECO:0000313" key="7">
    <source>
        <dbReference type="Proteomes" id="UP000070366"/>
    </source>
</evidence>
<protein>
    <submittedName>
        <fullName evidence="6">Putative dimethylamine corrinoid protein</fullName>
    </submittedName>
</protein>
<dbReference type="PANTHER" id="PTHR45833:SF1">
    <property type="entry name" value="METHIONINE SYNTHASE"/>
    <property type="match status" value="1"/>
</dbReference>
<comment type="caution">
    <text evidence="6">The sequence shown here is derived from an EMBL/GenBank/DDBJ whole genome shotgun (WGS) entry which is preliminary data.</text>
</comment>
<dbReference type="Pfam" id="PF02310">
    <property type="entry name" value="B12-binding"/>
    <property type="match status" value="1"/>
</dbReference>
<evidence type="ECO:0000259" key="4">
    <source>
        <dbReference type="PROSITE" id="PS51332"/>
    </source>
</evidence>
<dbReference type="InterPro" id="IPR006158">
    <property type="entry name" value="Cobalamin-bd"/>
</dbReference>
<dbReference type="SMART" id="SM01018">
    <property type="entry name" value="B12-binding_2"/>
    <property type="match status" value="1"/>
</dbReference>
<sequence length="210" mass="22256">MSVYEDLSTFVQQGRVNNVKEIIAAELGKGTNAQALLQDGLLVGMAVIGEKFKNNQVYVPEVLIAARAMQAGIDVLAGALAAEKVESKGKVVLGTVKGDLHDIGKNLVKIMMESKGLDVIDLGVDVSADRFVNTAIEEGAQIIACSALLTTTMPVMKEVVDKANEKGVRDRIKIMVGGAPVTEEFKNKIGADYYSADASSASDIALQICQ</sequence>
<dbReference type="Gene3D" id="3.40.50.280">
    <property type="entry name" value="Cobalamin-binding domain"/>
    <property type="match status" value="1"/>
</dbReference>
<organism evidence="6 7">
    <name type="scientific">Christensenella minuta</name>
    <dbReference type="NCBI Taxonomy" id="626937"/>
    <lineage>
        <taxon>Bacteria</taxon>
        <taxon>Bacillati</taxon>
        <taxon>Bacillota</taxon>
        <taxon>Clostridia</taxon>
        <taxon>Christensenellales</taxon>
        <taxon>Christensenellaceae</taxon>
        <taxon>Christensenella</taxon>
    </lineage>
</organism>
<dbReference type="KEGG" id="cmiu:B1H56_04525"/>
<accession>A0A136Q305</accession>
<dbReference type="Proteomes" id="UP000070366">
    <property type="component" value="Unassembled WGS sequence"/>
</dbReference>
<dbReference type="PATRIC" id="fig|626937.4.peg.2123"/>
<feature type="domain" description="B12-binding" evidence="4">
    <location>
        <begin position="88"/>
        <end position="210"/>
    </location>
</feature>
<dbReference type="EMBL" id="LSZW01000063">
    <property type="protein sequence ID" value="KXK64906.1"/>
    <property type="molecule type" value="Genomic_DNA"/>
</dbReference>
<dbReference type="InterPro" id="IPR036724">
    <property type="entry name" value="Cobalamin-bd_sf"/>
</dbReference>
<evidence type="ECO:0000256" key="2">
    <source>
        <dbReference type="ARBA" id="ARBA00022723"/>
    </source>
</evidence>
<dbReference type="SUPFAM" id="SSF52242">
    <property type="entry name" value="Cobalamin (vitamin B12)-binding domain"/>
    <property type="match status" value="1"/>
</dbReference>
<feature type="domain" description="B12-binding N-terminal" evidence="5">
    <location>
        <begin position="1"/>
        <end position="88"/>
    </location>
</feature>
<keyword evidence="7" id="KW-1185">Reference proteome</keyword>
<comment type="similarity">
    <text evidence="1">Belongs to the methylamine corrinoid protein family.</text>
</comment>
<dbReference type="InterPro" id="IPR003759">
    <property type="entry name" value="Cbl-bd_cap"/>
</dbReference>
<dbReference type="RefSeq" id="WP_066518465.1">
    <property type="nucleotide sequence ID" value="NZ_CABMOF010000001.1"/>
</dbReference>
<dbReference type="GO" id="GO:0050667">
    <property type="term" value="P:homocysteine metabolic process"/>
    <property type="evidence" value="ECO:0007669"/>
    <property type="project" value="TreeGrafter"/>
</dbReference>